<dbReference type="EC" id="3.2.1.99" evidence="9"/>
<gene>
    <name evidence="9" type="ORF">HDG69_001302</name>
</gene>
<evidence type="ECO:0000259" key="7">
    <source>
        <dbReference type="Pfam" id="PF16369"/>
    </source>
</evidence>
<protein>
    <submittedName>
        <fullName evidence="9">Arabinan endo-1,5-alpha-L-arabinosidase</fullName>
        <ecNumber evidence="9">3.2.1.99</ecNumber>
    </submittedName>
</protein>
<dbReference type="Gene3D" id="2.60.120.200">
    <property type="match status" value="1"/>
</dbReference>
<evidence type="ECO:0000256" key="3">
    <source>
        <dbReference type="ARBA" id="ARBA00022801"/>
    </source>
</evidence>
<keyword evidence="10" id="KW-1185">Reference proteome</keyword>
<dbReference type="InterPro" id="IPR046780">
    <property type="entry name" value="aBig_2"/>
</dbReference>
<dbReference type="SUPFAM" id="SSF49899">
    <property type="entry name" value="Concanavalin A-like lectins/glucanases"/>
    <property type="match status" value="1"/>
</dbReference>
<dbReference type="Gene3D" id="2.115.10.20">
    <property type="entry name" value="Glycosyl hydrolase domain, family 43"/>
    <property type="match status" value="1"/>
</dbReference>
<dbReference type="SUPFAM" id="SSF75005">
    <property type="entry name" value="Arabinanase/levansucrase/invertase"/>
    <property type="match status" value="1"/>
</dbReference>
<keyword evidence="3 9" id="KW-0378">Hydrolase</keyword>
<feature type="region of interest" description="Disordered" evidence="5">
    <location>
        <begin position="29"/>
        <end position="50"/>
    </location>
</feature>
<evidence type="ECO:0000256" key="6">
    <source>
        <dbReference type="SAM" id="SignalP"/>
    </source>
</evidence>
<dbReference type="Pfam" id="PF04616">
    <property type="entry name" value="Glyco_hydro_43"/>
    <property type="match status" value="1"/>
</dbReference>
<dbReference type="InterPro" id="IPR050727">
    <property type="entry name" value="GH43_arabinanases"/>
</dbReference>
<keyword evidence="6" id="KW-0732">Signal</keyword>
<evidence type="ECO:0000313" key="10">
    <source>
        <dbReference type="Proteomes" id="UP000757540"/>
    </source>
</evidence>
<accession>A0ABX2A1L9</accession>
<dbReference type="Pfam" id="PF20578">
    <property type="entry name" value="aBig_2"/>
    <property type="match status" value="1"/>
</dbReference>
<evidence type="ECO:0000256" key="2">
    <source>
        <dbReference type="ARBA" id="ARBA00009865"/>
    </source>
</evidence>
<sequence length="788" mass="84589">MTRSRSRRIAALTAAAALALPLAAVATGTANAAPPAPSDPPPPVFADAETHDPSLVTVGDEHYVFGSHLAAAKTEDFLQWEQVANHVTPQNPLFDDVTVELAEAFEWAETDTLWAADVIQLEADGKFYMYYNACRGDSPRSALGIAVADDVDGPYEDLGIVLRSGHRDGEGPGEDGTTYDARIHPNAIDPDVFYDADGGLWMVYGSFSGGIFVLELDPATGFPLPDQGYGTHLTGGNHSRIEGPAMMYHPDTEYYYLFTSFGGLDADSGYNMRVMRSENPDGPFEDAEGHDMREVRSNPDLPIFDDATIEPYGVKVMGNYQFQREVGAPGTGIGDGKVSPGHNTTYVDPDTGEMLLIFHSRFPEMGEFHQIRVHEMSFNADGWPVAAPYRYAGGNDTDHFLRKQVVGDYRFIEHDKAITADIRRASTVTLHQNGRVSGAVDGRWRLSAKNRLHLSLGGAESDGVFSREWDPTAAAWVTTFSVVGDDGVPLWGSAQAPMTDRQVVDAVLADLAVPTPVVADLDLPTVGTHDATVRWTSSDPEAVAPDGTVTRTEEDVPVTLTAEVARGRVSGSVDFELTVAALPAPGLVAHFPFDGDLTAVDDAVAAGTVTGDRIDSAGGQVSFDDGVRGQSLVLDGSSGVRLPDGLISGHHYSVSLWLKPERRTPFTTAFFGARNQTSWVSLVPEVGFGANNTMLWSGSTQFYDGDVGTRLPTDEWSHVVFTVDGGDVTIYLDGEVVHTGAGFPNVFTTSNGVFALGVNWWDVPFQGSVDDLQVYTGALTAEEVASLG</sequence>
<evidence type="ECO:0000256" key="5">
    <source>
        <dbReference type="SAM" id="MobiDB-lite"/>
    </source>
</evidence>
<dbReference type="PANTHER" id="PTHR43301">
    <property type="entry name" value="ARABINAN ENDO-1,5-ALPHA-L-ARABINOSIDASE"/>
    <property type="match status" value="1"/>
</dbReference>
<dbReference type="RefSeq" id="WP_171782888.1">
    <property type="nucleotide sequence ID" value="NZ_BAAAML010000002.1"/>
</dbReference>
<dbReference type="PANTHER" id="PTHR43301:SF3">
    <property type="entry name" value="ARABINAN ENDO-1,5-ALPHA-L-ARABINOSIDASE A-RELATED"/>
    <property type="match status" value="1"/>
</dbReference>
<evidence type="ECO:0000256" key="4">
    <source>
        <dbReference type="ARBA" id="ARBA00023295"/>
    </source>
</evidence>
<dbReference type="InterPro" id="IPR032291">
    <property type="entry name" value="Abn2_C"/>
</dbReference>
<evidence type="ECO:0000259" key="8">
    <source>
        <dbReference type="Pfam" id="PF20578"/>
    </source>
</evidence>
<evidence type="ECO:0000256" key="1">
    <source>
        <dbReference type="ARBA" id="ARBA00004834"/>
    </source>
</evidence>
<feature type="domain" description="Atrophied bacterial Ig" evidence="8">
    <location>
        <begin position="515"/>
        <end position="581"/>
    </location>
</feature>
<evidence type="ECO:0000313" key="9">
    <source>
        <dbReference type="EMBL" id="NOV96749.1"/>
    </source>
</evidence>
<dbReference type="InterPro" id="IPR023296">
    <property type="entry name" value="Glyco_hydro_beta-prop_sf"/>
</dbReference>
<feature type="compositionally biased region" description="Pro residues" evidence="5">
    <location>
        <begin position="34"/>
        <end position="44"/>
    </location>
</feature>
<comment type="similarity">
    <text evidence="2">Belongs to the glycosyl hydrolase 43 family.</text>
</comment>
<dbReference type="EMBL" id="JABEZU010000001">
    <property type="protein sequence ID" value="NOV96749.1"/>
    <property type="molecule type" value="Genomic_DNA"/>
</dbReference>
<name>A0ABX2A1L9_9MICO</name>
<comment type="caution">
    <text evidence="9">The sequence shown here is derived from an EMBL/GenBank/DDBJ whole genome shotgun (WGS) entry which is preliminary data.</text>
</comment>
<keyword evidence="4 9" id="KW-0326">Glycosidase</keyword>
<feature type="chain" id="PRO_5047111715" evidence="6">
    <location>
        <begin position="33"/>
        <end position="788"/>
    </location>
</feature>
<feature type="signal peptide" evidence="6">
    <location>
        <begin position="1"/>
        <end position="32"/>
    </location>
</feature>
<dbReference type="InterPro" id="IPR006710">
    <property type="entry name" value="Glyco_hydro_43"/>
</dbReference>
<dbReference type="Proteomes" id="UP000757540">
    <property type="component" value="Unassembled WGS sequence"/>
</dbReference>
<comment type="pathway">
    <text evidence="1">Glycan metabolism; L-arabinan degradation.</text>
</comment>
<reference evidence="9 10" key="1">
    <citation type="submission" date="2020-05" db="EMBL/GenBank/DDBJ databases">
        <title>Genomic Encyclopedia of Type Strains, Phase III (KMG-III): the genomes of soil and plant-associated and newly described type strains.</title>
        <authorList>
            <person name="Whitman W."/>
        </authorList>
    </citation>
    <scope>NUCLEOTIDE SEQUENCE [LARGE SCALE GENOMIC DNA]</scope>
    <source>
        <strain evidence="9 10">KCTC 19046</strain>
    </source>
</reference>
<dbReference type="Gene3D" id="2.40.128.10">
    <property type="match status" value="1"/>
</dbReference>
<proteinExistence type="inferred from homology"/>
<dbReference type="Pfam" id="PF16369">
    <property type="entry name" value="GH43_C"/>
    <property type="match status" value="1"/>
</dbReference>
<feature type="domain" description="Extracellular endo-alpha-(1-&gt;5)-L-arabinanase C-terminal" evidence="7">
    <location>
        <begin position="388"/>
        <end position="492"/>
    </location>
</feature>
<dbReference type="GO" id="GO:0046558">
    <property type="term" value="F:arabinan endo-1,5-alpha-L-arabinosidase activity"/>
    <property type="evidence" value="ECO:0007669"/>
    <property type="project" value="UniProtKB-EC"/>
</dbReference>
<organism evidence="9 10">
    <name type="scientific">Isoptericola halotolerans</name>
    <dbReference type="NCBI Taxonomy" id="300560"/>
    <lineage>
        <taxon>Bacteria</taxon>
        <taxon>Bacillati</taxon>
        <taxon>Actinomycetota</taxon>
        <taxon>Actinomycetes</taxon>
        <taxon>Micrococcales</taxon>
        <taxon>Promicromonosporaceae</taxon>
        <taxon>Isoptericola</taxon>
    </lineage>
</organism>
<dbReference type="Pfam" id="PF13385">
    <property type="entry name" value="Laminin_G_3"/>
    <property type="match status" value="1"/>
</dbReference>
<dbReference type="InterPro" id="IPR013320">
    <property type="entry name" value="ConA-like_dom_sf"/>
</dbReference>
<dbReference type="CDD" id="cd18832">
    <property type="entry name" value="GH43_GsAbnA-like"/>
    <property type="match status" value="1"/>
</dbReference>